<dbReference type="AlphaFoldDB" id="A0A523BG93"/>
<dbReference type="Proteomes" id="UP000315399">
    <property type="component" value="Unassembled WGS sequence"/>
</dbReference>
<dbReference type="PANTHER" id="PTHR38816:SF1">
    <property type="entry name" value="EXOSOME SUBUNIT"/>
    <property type="match status" value="1"/>
</dbReference>
<accession>A0A523BG93</accession>
<dbReference type="InterPro" id="IPR022803">
    <property type="entry name" value="Ribosomal_uL5_dom_sf"/>
</dbReference>
<evidence type="ECO:0000313" key="2">
    <source>
        <dbReference type="Proteomes" id="UP000315399"/>
    </source>
</evidence>
<dbReference type="PANTHER" id="PTHR38816">
    <property type="entry name" value="EXOSOME SUBUNIT, DUF54 FAMILY-RELATED"/>
    <property type="match status" value="1"/>
</dbReference>
<name>A0A523BG93_9CREN</name>
<comment type="caution">
    <text evidence="1">The sequence shown here is derived from an EMBL/GenBank/DDBJ whole genome shotgun (WGS) entry which is preliminary data.</text>
</comment>
<proteinExistence type="predicted"/>
<dbReference type="InterPro" id="IPR002739">
    <property type="entry name" value="PAB1135-like"/>
</dbReference>
<reference evidence="1 2" key="1">
    <citation type="journal article" date="2019" name="Nat. Microbiol.">
        <title>Expanding anaerobic alkane metabolism in the domain of Archaea.</title>
        <authorList>
            <person name="Wang Y."/>
            <person name="Wegener G."/>
            <person name="Hou J."/>
            <person name="Wang F."/>
            <person name="Xiao X."/>
        </authorList>
    </citation>
    <scope>NUCLEOTIDE SEQUENCE [LARGE SCALE GENOMIC DNA]</scope>
    <source>
        <strain evidence="1">WYZ-LMO10</strain>
    </source>
</reference>
<gene>
    <name evidence="1" type="ORF">DSO08_00895</name>
</gene>
<dbReference type="SUPFAM" id="SSF55282">
    <property type="entry name" value="RL5-like"/>
    <property type="match status" value="1"/>
</dbReference>
<dbReference type="Gene3D" id="3.30.1440.10">
    <property type="match status" value="1"/>
</dbReference>
<protein>
    <submittedName>
        <fullName evidence="1">Exosome protein</fullName>
    </submittedName>
</protein>
<evidence type="ECO:0000313" key="1">
    <source>
        <dbReference type="EMBL" id="TDA39956.1"/>
    </source>
</evidence>
<organism evidence="1 2">
    <name type="scientific">Thermoproteota archaeon</name>
    <dbReference type="NCBI Taxonomy" id="2056631"/>
    <lineage>
        <taxon>Archaea</taxon>
        <taxon>Thermoproteota</taxon>
    </lineage>
</organism>
<dbReference type="Pfam" id="PF01877">
    <property type="entry name" value="RNA_binding"/>
    <property type="match status" value="1"/>
</dbReference>
<dbReference type="EMBL" id="QNVH01000004">
    <property type="protein sequence ID" value="TDA39956.1"/>
    <property type="molecule type" value="Genomic_DNA"/>
</dbReference>
<sequence>MISSLSVSTITHATEDPEKVKAAILNLLPKGLRNSITVNQTDAKGHHGNPIILLNFEITDPESAKEAFSHILRSLPNTELSQIRDQLNLYYDGKSALFLRIDKQSAYLGSLRLSLSDDVIKLRVNFTRGDLSSISRLISAQLS</sequence>